<organism evidence="2 3">
    <name type="scientific">Elysia marginata</name>
    <dbReference type="NCBI Taxonomy" id="1093978"/>
    <lineage>
        <taxon>Eukaryota</taxon>
        <taxon>Metazoa</taxon>
        <taxon>Spiralia</taxon>
        <taxon>Lophotrochozoa</taxon>
        <taxon>Mollusca</taxon>
        <taxon>Gastropoda</taxon>
        <taxon>Heterobranchia</taxon>
        <taxon>Euthyneura</taxon>
        <taxon>Panpulmonata</taxon>
        <taxon>Sacoglossa</taxon>
        <taxon>Placobranchoidea</taxon>
        <taxon>Plakobranchidae</taxon>
        <taxon>Elysia</taxon>
    </lineage>
</organism>
<comment type="caution">
    <text evidence="2">The sequence shown here is derived from an EMBL/GenBank/DDBJ whole genome shotgun (WGS) entry which is preliminary data.</text>
</comment>
<dbReference type="Proteomes" id="UP000762676">
    <property type="component" value="Unassembled WGS sequence"/>
</dbReference>
<dbReference type="AlphaFoldDB" id="A0AAV4HW00"/>
<accession>A0AAV4HW00</accession>
<reference evidence="2 3" key="1">
    <citation type="journal article" date="2021" name="Elife">
        <title>Chloroplast acquisition without the gene transfer in kleptoplastic sea slugs, Plakobranchus ocellatus.</title>
        <authorList>
            <person name="Maeda T."/>
            <person name="Takahashi S."/>
            <person name="Yoshida T."/>
            <person name="Shimamura S."/>
            <person name="Takaki Y."/>
            <person name="Nagai Y."/>
            <person name="Toyoda A."/>
            <person name="Suzuki Y."/>
            <person name="Arimoto A."/>
            <person name="Ishii H."/>
            <person name="Satoh N."/>
            <person name="Nishiyama T."/>
            <person name="Hasebe M."/>
            <person name="Maruyama T."/>
            <person name="Minagawa J."/>
            <person name="Obokata J."/>
            <person name="Shigenobu S."/>
        </authorList>
    </citation>
    <scope>NUCLEOTIDE SEQUENCE [LARGE SCALE GENOMIC DNA]</scope>
</reference>
<sequence length="107" mass="12038">MLFFSIFYLFCAIKPFFAGKNIPEGAIVAECLARQTRDPVVASSIPDYAMLQFTKALAQLSPVHPPVKRVASYRQCLWRRGLVVDARLRDREIWSSSPALGRSTFSS</sequence>
<name>A0AAV4HW00_9GAST</name>
<keyword evidence="1" id="KW-0732">Signal</keyword>
<feature type="signal peptide" evidence="1">
    <location>
        <begin position="1"/>
        <end position="18"/>
    </location>
</feature>
<evidence type="ECO:0000313" key="2">
    <source>
        <dbReference type="EMBL" id="GFS01553.1"/>
    </source>
</evidence>
<evidence type="ECO:0000256" key="1">
    <source>
        <dbReference type="SAM" id="SignalP"/>
    </source>
</evidence>
<proteinExistence type="predicted"/>
<protein>
    <submittedName>
        <fullName evidence="2">Uncharacterized protein</fullName>
    </submittedName>
</protein>
<gene>
    <name evidence="2" type="ORF">ElyMa_002841100</name>
</gene>
<keyword evidence="3" id="KW-1185">Reference proteome</keyword>
<dbReference type="EMBL" id="BMAT01005883">
    <property type="protein sequence ID" value="GFS01553.1"/>
    <property type="molecule type" value="Genomic_DNA"/>
</dbReference>
<feature type="chain" id="PRO_5043327037" evidence="1">
    <location>
        <begin position="19"/>
        <end position="107"/>
    </location>
</feature>
<evidence type="ECO:0000313" key="3">
    <source>
        <dbReference type="Proteomes" id="UP000762676"/>
    </source>
</evidence>